<dbReference type="AlphaFoldDB" id="A0A0B6YHF0"/>
<proteinExistence type="predicted"/>
<feature type="non-terminal residue" evidence="1">
    <location>
        <position position="170"/>
    </location>
</feature>
<dbReference type="GO" id="GO:0003341">
    <property type="term" value="P:cilium movement"/>
    <property type="evidence" value="ECO:0007669"/>
    <property type="project" value="TreeGrafter"/>
</dbReference>
<protein>
    <recommendedName>
        <fullName evidence="2">Abnormal spindle-like microcephaly-associated protein ASH domain-containing protein</fullName>
    </recommendedName>
</protein>
<reference evidence="1" key="1">
    <citation type="submission" date="2014-12" db="EMBL/GenBank/DDBJ databases">
        <title>Insight into the proteome of Arion vulgaris.</title>
        <authorList>
            <person name="Aradska J."/>
            <person name="Bulat T."/>
            <person name="Smidak R."/>
            <person name="Sarate P."/>
            <person name="Gangsoo J."/>
            <person name="Sialana F."/>
            <person name="Bilban M."/>
            <person name="Lubec G."/>
        </authorList>
    </citation>
    <scope>NUCLEOTIDE SEQUENCE</scope>
    <source>
        <tissue evidence="1">Skin</tissue>
    </source>
</reference>
<evidence type="ECO:0008006" key="2">
    <source>
        <dbReference type="Google" id="ProtNLM"/>
    </source>
</evidence>
<dbReference type="EMBL" id="HACG01008714">
    <property type="protein sequence ID" value="CEK55579.1"/>
    <property type="molecule type" value="Transcribed_RNA"/>
</dbReference>
<dbReference type="Gene3D" id="2.60.40.10">
    <property type="entry name" value="Immunoglobulins"/>
    <property type="match status" value="1"/>
</dbReference>
<gene>
    <name evidence="1" type="primary">ORF25544</name>
</gene>
<dbReference type="GO" id="GO:1904158">
    <property type="term" value="P:axonemal central apparatus assembly"/>
    <property type="evidence" value="ECO:0007669"/>
    <property type="project" value="TreeGrafter"/>
</dbReference>
<dbReference type="InterPro" id="IPR013783">
    <property type="entry name" value="Ig-like_fold"/>
</dbReference>
<feature type="non-terminal residue" evidence="1">
    <location>
        <position position="1"/>
    </location>
</feature>
<organism evidence="1">
    <name type="scientific">Arion vulgaris</name>
    <dbReference type="NCBI Taxonomy" id="1028688"/>
    <lineage>
        <taxon>Eukaryota</taxon>
        <taxon>Metazoa</taxon>
        <taxon>Spiralia</taxon>
        <taxon>Lophotrochozoa</taxon>
        <taxon>Mollusca</taxon>
        <taxon>Gastropoda</taxon>
        <taxon>Heterobranchia</taxon>
        <taxon>Euthyneura</taxon>
        <taxon>Panpulmonata</taxon>
        <taxon>Eupulmonata</taxon>
        <taxon>Stylommatophora</taxon>
        <taxon>Helicina</taxon>
        <taxon>Arionoidea</taxon>
        <taxon>Arionidae</taxon>
        <taxon>Arion</taxon>
    </lineage>
</organism>
<dbReference type="PANTHER" id="PTHR23053:SF0">
    <property type="entry name" value="HYDROCEPHALUS-INDUCING PROTEIN HOMOLOG"/>
    <property type="match status" value="1"/>
</dbReference>
<sequence length="170" mass="18848">TQVQVIFKSSQEVNIKDMPILKCQVIEPSLGEKGEIIASIPVRVSVKAVFSKFSITPSNDINFGSLLVGSKKTRTFTIENKGEFDFKYLISKKLKDSVLTASQRQNKGNEVLKDQSKLTLGMFTIFPTFGIILPKGNQTITVDCLGEIPCKDIQDISIFISDQDPNTSKE</sequence>
<dbReference type="PANTHER" id="PTHR23053">
    <property type="entry name" value="DLEC1 DELETED IN LUNG AND ESOPHAGEAL CANCER 1"/>
    <property type="match status" value="1"/>
</dbReference>
<dbReference type="GO" id="GO:0005930">
    <property type="term" value="C:axoneme"/>
    <property type="evidence" value="ECO:0007669"/>
    <property type="project" value="TreeGrafter"/>
</dbReference>
<name>A0A0B6YHF0_9EUPU</name>
<accession>A0A0B6YHF0</accession>
<dbReference type="InterPro" id="IPR033305">
    <property type="entry name" value="Hydin-like"/>
</dbReference>
<evidence type="ECO:0000313" key="1">
    <source>
        <dbReference type="EMBL" id="CEK55579.1"/>
    </source>
</evidence>